<feature type="region of interest" description="Disordered" evidence="1">
    <location>
        <begin position="145"/>
        <end position="167"/>
    </location>
</feature>
<gene>
    <name evidence="4" type="ORF">GETHLI_02120</name>
</gene>
<evidence type="ECO:0000313" key="4">
    <source>
        <dbReference type="EMBL" id="GLH71710.1"/>
    </source>
</evidence>
<proteinExistence type="predicted"/>
<dbReference type="SUPFAM" id="SSF82171">
    <property type="entry name" value="DPP6 N-terminal domain-like"/>
    <property type="match status" value="1"/>
</dbReference>
<dbReference type="PANTHER" id="PTHR11731">
    <property type="entry name" value="PROTEASE FAMILY S9B,C DIPEPTIDYL-PEPTIDASE IV-RELATED"/>
    <property type="match status" value="1"/>
</dbReference>
<dbReference type="Pfam" id="PF00930">
    <property type="entry name" value="DPPIV_N"/>
    <property type="match status" value="1"/>
</dbReference>
<dbReference type="SUPFAM" id="SSF53474">
    <property type="entry name" value="alpha/beta-Hydrolases"/>
    <property type="match status" value="1"/>
</dbReference>
<evidence type="ECO:0000256" key="1">
    <source>
        <dbReference type="SAM" id="MobiDB-lite"/>
    </source>
</evidence>
<dbReference type="InterPro" id="IPR029058">
    <property type="entry name" value="AB_hydrolase_fold"/>
</dbReference>
<dbReference type="PANTHER" id="PTHR11731:SF118">
    <property type="entry name" value="BLR1971 PROTEIN"/>
    <property type="match status" value="1"/>
</dbReference>
<dbReference type="InterPro" id="IPR050278">
    <property type="entry name" value="Serine_Prot_S9B/DPPIV"/>
</dbReference>
<dbReference type="Gene3D" id="2.140.10.30">
    <property type="entry name" value="Dipeptidylpeptidase IV, N-terminal domain"/>
    <property type="match status" value="1"/>
</dbReference>
<dbReference type="Proteomes" id="UP001165069">
    <property type="component" value="Unassembled WGS sequence"/>
</dbReference>
<evidence type="ECO:0000313" key="5">
    <source>
        <dbReference type="Proteomes" id="UP001165069"/>
    </source>
</evidence>
<sequence length="738" mass="82926">MKLPHPTLRGMATFLLFAGMSLSAQSPLPKPDFARAAGLRTLVDHKVRHGDLRPLWLPDGSAFLYRDELGDGTWAWVLMEVPSGSKQPAFDQVALAKALGTALGRSVEAGKLPMEDLSCPSATSLRFRVEKQIWICDLKDYALHPEPDKPKREDDKPGDPKSPDGRFVAALRGDNVAVLRVKEGTEVFRSRDGNLGDAYTGEFHWSPDSKRLVALRATKVEQRKVTLVESTPREQFQPKTQINEYTKPGDPLPRPRPQLFEVETGRQIPVKDDLAPNPYEVSEVRWSKDGSRFTYLYNERGHQLLRVVSVDAGTGDSKVLVEERSATFIDYSGKFFLEFLDDTHELVWMSERDGWNHLYLYDSQDGRLKGQITRGAWPVRAVEQVDPKTRRVTFTAGGLHPGQDPYYLHYASVNLDGSGLRILTEGDGTHRATFSPDRRYFVDLCSRVDLPPVARLYRAEDGAVLAEVEKADWTALLATGWRPPERFTAKGRDGKTDIFGVIFRPFAFDPARKYPVIEYIYAGPHDSHVPKAFRAYHSPQFFAELGFIVVQMDGMGTSNRSKAFHDVCWKNLGDSGFPDRMAWIRAATAAHPEMDLSRGVGIYGGSAGGQSALRALLAFGDFYTVAASDCGCHDNRLDKIWWNEQWMGWPIGPHYEAQSNITQAHNLKGKLLLTVGEMDHNVDPASTLQVVDALIKADKDFEMLVVPGADHWLLENPYIRRRIGDFFVRNLMNAQPKR</sequence>
<feature type="domain" description="Dipeptidylpeptidase IV N-terminal" evidence="3">
    <location>
        <begin position="124"/>
        <end position="452"/>
    </location>
</feature>
<organism evidence="4 5">
    <name type="scientific">Geothrix limicola</name>
    <dbReference type="NCBI Taxonomy" id="2927978"/>
    <lineage>
        <taxon>Bacteria</taxon>
        <taxon>Pseudomonadati</taxon>
        <taxon>Acidobacteriota</taxon>
        <taxon>Holophagae</taxon>
        <taxon>Holophagales</taxon>
        <taxon>Holophagaceae</taxon>
        <taxon>Geothrix</taxon>
    </lineage>
</organism>
<protein>
    <submittedName>
        <fullName evidence="4">Peptidase</fullName>
    </submittedName>
</protein>
<comment type="caution">
    <text evidence="4">The sequence shown here is derived from an EMBL/GenBank/DDBJ whole genome shotgun (WGS) entry which is preliminary data.</text>
</comment>
<evidence type="ECO:0000259" key="3">
    <source>
        <dbReference type="Pfam" id="PF00930"/>
    </source>
</evidence>
<evidence type="ECO:0000259" key="2">
    <source>
        <dbReference type="Pfam" id="PF00326"/>
    </source>
</evidence>
<dbReference type="InterPro" id="IPR002469">
    <property type="entry name" value="Peptidase_S9B_N"/>
</dbReference>
<name>A0ABQ5QA59_9BACT</name>
<dbReference type="EMBL" id="BSDE01000001">
    <property type="protein sequence ID" value="GLH71710.1"/>
    <property type="molecule type" value="Genomic_DNA"/>
</dbReference>
<dbReference type="Gene3D" id="3.40.50.1820">
    <property type="entry name" value="alpha/beta hydrolase"/>
    <property type="match status" value="1"/>
</dbReference>
<feature type="domain" description="Peptidase S9 prolyl oligopeptidase catalytic" evidence="2">
    <location>
        <begin position="537"/>
        <end position="730"/>
    </location>
</feature>
<feature type="compositionally biased region" description="Basic and acidic residues" evidence="1">
    <location>
        <begin position="145"/>
        <end position="164"/>
    </location>
</feature>
<accession>A0ABQ5QA59</accession>
<reference evidence="4 5" key="1">
    <citation type="journal article" date="2023" name="Antonie Van Leeuwenhoek">
        <title>Mesoterricola silvestris gen. nov., sp. nov., Mesoterricola sediminis sp. nov., Geothrix oryzae sp. nov., Geothrix edaphica sp. nov., Geothrix rubra sp. nov., and Geothrix limicola sp. nov., six novel members of Acidobacteriota isolated from soils.</title>
        <authorList>
            <person name="Itoh H."/>
            <person name="Sugisawa Y."/>
            <person name="Mise K."/>
            <person name="Xu Z."/>
            <person name="Kuniyasu M."/>
            <person name="Ushijima N."/>
            <person name="Kawano K."/>
            <person name="Kobayashi E."/>
            <person name="Shiratori Y."/>
            <person name="Masuda Y."/>
            <person name="Senoo K."/>
        </authorList>
    </citation>
    <scope>NUCLEOTIDE SEQUENCE [LARGE SCALE GENOMIC DNA]</scope>
    <source>
        <strain evidence="4 5">Red804</strain>
    </source>
</reference>
<keyword evidence="5" id="KW-1185">Reference proteome</keyword>
<dbReference type="Pfam" id="PF00326">
    <property type="entry name" value="Peptidase_S9"/>
    <property type="match status" value="1"/>
</dbReference>
<dbReference type="InterPro" id="IPR001375">
    <property type="entry name" value="Peptidase_S9_cat"/>
</dbReference>
<dbReference type="RefSeq" id="WP_285569145.1">
    <property type="nucleotide sequence ID" value="NZ_BSDE01000001.1"/>
</dbReference>